<organism evidence="2 3">
    <name type="scientific">Sphingomonas pokkalii</name>
    <dbReference type="NCBI Taxonomy" id="2175090"/>
    <lineage>
        <taxon>Bacteria</taxon>
        <taxon>Pseudomonadati</taxon>
        <taxon>Pseudomonadota</taxon>
        <taxon>Alphaproteobacteria</taxon>
        <taxon>Sphingomonadales</taxon>
        <taxon>Sphingomonadaceae</taxon>
        <taxon>Sphingomonas</taxon>
    </lineage>
</organism>
<keyword evidence="3" id="KW-1185">Reference proteome</keyword>
<sequence>MDLSLDFHDMHSWNVFRGTFQQTIDSEKIAAMGRQVLAHGFIEPLTGSIAKPEEIIAGSGLREGLSYQGIASRVRAVLSASERAMAESGVVSARAYAPEAMSAFAMKLKAHFPRCISTEYTTDPEERDWLYPIPFGDLSDLFLESDRFDLACTSDLLEYVPSMDDALAELRRILAPGGWHIGTVSFRYLHQDSERRAERIGDRIVHHLEAIHNGPPDSAKGTLMFEQPGWDILDRARAAGFRKAFMRFHLSARHGILAEDTGGVFVLCCQK</sequence>
<dbReference type="SUPFAM" id="SSF53335">
    <property type="entry name" value="S-adenosyl-L-methionine-dependent methyltransferases"/>
    <property type="match status" value="1"/>
</dbReference>
<protein>
    <recommendedName>
        <fullName evidence="1">Methyltransferase type 11 domain-containing protein</fullName>
    </recommendedName>
</protein>
<dbReference type="GO" id="GO:0008757">
    <property type="term" value="F:S-adenosylmethionine-dependent methyltransferase activity"/>
    <property type="evidence" value="ECO:0007669"/>
    <property type="project" value="InterPro"/>
</dbReference>
<evidence type="ECO:0000313" key="3">
    <source>
        <dbReference type="Proteomes" id="UP000245890"/>
    </source>
</evidence>
<dbReference type="Pfam" id="PF08241">
    <property type="entry name" value="Methyltransf_11"/>
    <property type="match status" value="1"/>
</dbReference>
<name>A0A2U0SAQ9_9SPHN</name>
<proteinExistence type="predicted"/>
<dbReference type="InterPro" id="IPR013216">
    <property type="entry name" value="Methyltransf_11"/>
</dbReference>
<dbReference type="EMBL" id="QENQ01000001">
    <property type="protein sequence ID" value="PVX28414.1"/>
    <property type="molecule type" value="Genomic_DNA"/>
</dbReference>
<reference evidence="2 3" key="1">
    <citation type="submission" date="2018-05" db="EMBL/GenBank/DDBJ databases">
        <title>Description of Sphingomonas pokkalii sp nov, isolated from the rhizosphere of saline tolerant pokkali rice and its draft genome analysis.</title>
        <authorList>
            <person name="Menon R."/>
            <person name="Kumari S."/>
            <person name="Rameshkumar N."/>
        </authorList>
    </citation>
    <scope>NUCLEOTIDE SEQUENCE [LARGE SCALE GENOMIC DNA]</scope>
    <source>
        <strain evidence="2 3">L3B27</strain>
    </source>
</reference>
<comment type="caution">
    <text evidence="2">The sequence shown here is derived from an EMBL/GenBank/DDBJ whole genome shotgun (WGS) entry which is preliminary data.</text>
</comment>
<evidence type="ECO:0000313" key="2">
    <source>
        <dbReference type="EMBL" id="PVX28414.1"/>
    </source>
</evidence>
<dbReference type="AlphaFoldDB" id="A0A2U0SAQ9"/>
<gene>
    <name evidence="2" type="ORF">DD559_02885</name>
</gene>
<dbReference type="Gene3D" id="3.40.50.150">
    <property type="entry name" value="Vaccinia Virus protein VP39"/>
    <property type="match status" value="1"/>
</dbReference>
<dbReference type="InterPro" id="IPR029063">
    <property type="entry name" value="SAM-dependent_MTases_sf"/>
</dbReference>
<dbReference type="Proteomes" id="UP000245890">
    <property type="component" value="Unassembled WGS sequence"/>
</dbReference>
<evidence type="ECO:0000259" key="1">
    <source>
        <dbReference type="Pfam" id="PF08241"/>
    </source>
</evidence>
<feature type="domain" description="Methyltransferase type 11" evidence="1">
    <location>
        <begin position="136"/>
        <end position="181"/>
    </location>
</feature>
<accession>A0A2U0SAQ9</accession>